<name>A0A379QT37_SALER</name>
<proteinExistence type="predicted"/>
<evidence type="ECO:0000313" key="2">
    <source>
        <dbReference type="Proteomes" id="UP000254597"/>
    </source>
</evidence>
<accession>A0A379QT37</accession>
<dbReference type="AlphaFoldDB" id="A0A379QT37"/>
<protein>
    <submittedName>
        <fullName evidence="1">Uncharacterized protein</fullName>
    </submittedName>
</protein>
<organism evidence="1 2">
    <name type="scientific">Salmonella enterica</name>
    <name type="common">Salmonella choleraesuis</name>
    <dbReference type="NCBI Taxonomy" id="28901"/>
    <lineage>
        <taxon>Bacteria</taxon>
        <taxon>Pseudomonadati</taxon>
        <taxon>Pseudomonadota</taxon>
        <taxon>Gammaproteobacteria</taxon>
        <taxon>Enterobacterales</taxon>
        <taxon>Enterobacteriaceae</taxon>
        <taxon>Salmonella</taxon>
    </lineage>
</organism>
<dbReference type="Proteomes" id="UP000254597">
    <property type="component" value="Unassembled WGS sequence"/>
</dbReference>
<evidence type="ECO:0000313" key="1">
    <source>
        <dbReference type="EMBL" id="SUF59232.1"/>
    </source>
</evidence>
<sequence length="178" mass="20601">MRLILAFVFFIIPNILWAEDLSILSYFDKFYMAFSIDKLSERDYNSLINMEDSPFTMVNYDVNPPEPMPDYPTYKDMLTLENSVLFNGSTGKMYFLDFLKSAGLVSDSKSHIRIVRYKSNKNEYTYTLKVNSSGKIVINFNVIASIPDTDFVSETSCDYFFIKDDLQLLKLRKINCAG</sequence>
<reference evidence="1 2" key="1">
    <citation type="submission" date="2018-06" db="EMBL/GenBank/DDBJ databases">
        <authorList>
            <consortium name="Pathogen Informatics"/>
            <person name="Doyle S."/>
        </authorList>
    </citation>
    <scope>NUCLEOTIDE SEQUENCE [LARGE SCALE GENOMIC DNA]</scope>
    <source>
        <strain evidence="1 2">NCTC10252</strain>
    </source>
</reference>
<gene>
    <name evidence="1" type="ORF">NCTC10252_04590</name>
</gene>
<dbReference type="EMBL" id="UGWP01000004">
    <property type="protein sequence ID" value="SUF59232.1"/>
    <property type="molecule type" value="Genomic_DNA"/>
</dbReference>